<comment type="similarity">
    <text evidence="1 7">Belongs to the RecO family.</text>
</comment>
<dbReference type="GO" id="GO:0043590">
    <property type="term" value="C:bacterial nucleoid"/>
    <property type="evidence" value="ECO:0007669"/>
    <property type="project" value="TreeGrafter"/>
</dbReference>
<evidence type="ECO:0000256" key="2">
    <source>
        <dbReference type="ARBA" id="ARBA00021310"/>
    </source>
</evidence>
<dbReference type="STRING" id="1429043.X474_07230"/>
<dbReference type="SUPFAM" id="SSF50249">
    <property type="entry name" value="Nucleic acid-binding proteins"/>
    <property type="match status" value="1"/>
</dbReference>
<reference evidence="9 10" key="1">
    <citation type="submission" date="2013-11" db="EMBL/GenBank/DDBJ databases">
        <title>Metagenomic analysis of a methanogenic consortium involved in long chain n-alkane degradation.</title>
        <authorList>
            <person name="Davidova I.A."/>
            <person name="Callaghan A.V."/>
            <person name="Wawrik B."/>
            <person name="Pruitt S."/>
            <person name="Marks C."/>
            <person name="Duncan K.E."/>
            <person name="Suflita J.M."/>
        </authorList>
    </citation>
    <scope>NUCLEOTIDE SEQUENCE [LARGE SCALE GENOMIC DNA]</scope>
    <source>
        <strain evidence="9 10">SPR</strain>
    </source>
</reference>
<dbReference type="InterPro" id="IPR012340">
    <property type="entry name" value="NA-bd_OB-fold"/>
</dbReference>
<dbReference type="InterPro" id="IPR022572">
    <property type="entry name" value="DNA_rep/recomb_RecO_N"/>
</dbReference>
<proteinExistence type="inferred from homology"/>
<dbReference type="OrthoDB" id="9780797at2"/>
<dbReference type="NCBIfam" id="TIGR00613">
    <property type="entry name" value="reco"/>
    <property type="match status" value="1"/>
</dbReference>
<evidence type="ECO:0000256" key="5">
    <source>
        <dbReference type="ARBA" id="ARBA00023204"/>
    </source>
</evidence>
<dbReference type="InParanoid" id="A0A0D2HX39"/>
<keyword evidence="5 7" id="KW-0234">DNA repair</keyword>
<protein>
    <recommendedName>
        <fullName evidence="2 7">DNA repair protein RecO</fullName>
    </recommendedName>
    <alternativeName>
        <fullName evidence="6 7">Recombination protein O</fullName>
    </alternativeName>
</protein>
<gene>
    <name evidence="7" type="primary">recO</name>
    <name evidence="9" type="ORF">X474_07230</name>
</gene>
<sequence>MKAEPQNAVGLVLRLSQLAESDMLVDLFTSEKGRITALAKGGKRSRKRFFGLLLTGHLLEIELLPSKKGGSLWLLAGARIMQNHLGLREDFRRFMASGPVLEILLRGTPAMDPMPQVLELAKATLARLSLAKGKAQTGSALVVFLTRLLALLGYRLHLSSCLVCGRPIKHNRECRLSLAGGHVCPHCRDNRFGVIVPAGLAKGLETAANLEVNALNRLSFSKAHLNPAMTFLTRFWQETLGHDLPSLGLALRLLTRETWD</sequence>
<name>A0A0D2HX39_9BACT</name>
<dbReference type="InterPro" id="IPR042242">
    <property type="entry name" value="RecO_C"/>
</dbReference>
<evidence type="ECO:0000313" key="10">
    <source>
        <dbReference type="Proteomes" id="UP000032233"/>
    </source>
</evidence>
<evidence type="ECO:0000256" key="6">
    <source>
        <dbReference type="ARBA" id="ARBA00033409"/>
    </source>
</evidence>
<dbReference type="GO" id="GO:0006310">
    <property type="term" value="P:DNA recombination"/>
    <property type="evidence" value="ECO:0007669"/>
    <property type="project" value="UniProtKB-UniRule"/>
</dbReference>
<dbReference type="Pfam" id="PF02565">
    <property type="entry name" value="RecO_C"/>
    <property type="match status" value="1"/>
</dbReference>
<evidence type="ECO:0000256" key="4">
    <source>
        <dbReference type="ARBA" id="ARBA00023172"/>
    </source>
</evidence>
<dbReference type="Proteomes" id="UP000032233">
    <property type="component" value="Unassembled WGS sequence"/>
</dbReference>
<organism evidence="9 10">
    <name type="scientific">Dethiosulfatarculus sandiegensis</name>
    <dbReference type="NCBI Taxonomy" id="1429043"/>
    <lineage>
        <taxon>Bacteria</taxon>
        <taxon>Pseudomonadati</taxon>
        <taxon>Thermodesulfobacteriota</taxon>
        <taxon>Desulfarculia</taxon>
        <taxon>Desulfarculales</taxon>
        <taxon>Desulfarculaceae</taxon>
        <taxon>Dethiosulfatarculus</taxon>
    </lineage>
</organism>
<dbReference type="InterPro" id="IPR037278">
    <property type="entry name" value="ARFGAP/RecO"/>
</dbReference>
<dbReference type="Pfam" id="PF11967">
    <property type="entry name" value="RecO_N"/>
    <property type="match status" value="1"/>
</dbReference>
<dbReference type="PANTHER" id="PTHR33991">
    <property type="entry name" value="DNA REPAIR PROTEIN RECO"/>
    <property type="match status" value="1"/>
</dbReference>
<dbReference type="Gene3D" id="1.20.1440.120">
    <property type="entry name" value="Recombination protein O, C-terminal domain"/>
    <property type="match status" value="1"/>
</dbReference>
<comment type="function">
    <text evidence="7">Involved in DNA repair and RecF pathway recombination.</text>
</comment>
<dbReference type="InterPro" id="IPR003717">
    <property type="entry name" value="RecO"/>
</dbReference>
<evidence type="ECO:0000313" key="9">
    <source>
        <dbReference type="EMBL" id="KIX14933.1"/>
    </source>
</evidence>
<keyword evidence="10" id="KW-1185">Reference proteome</keyword>
<dbReference type="Gene3D" id="2.40.50.140">
    <property type="entry name" value="Nucleic acid-binding proteins"/>
    <property type="match status" value="1"/>
</dbReference>
<keyword evidence="4 7" id="KW-0233">DNA recombination</keyword>
<dbReference type="GO" id="GO:0006302">
    <property type="term" value="P:double-strand break repair"/>
    <property type="evidence" value="ECO:0007669"/>
    <property type="project" value="TreeGrafter"/>
</dbReference>
<evidence type="ECO:0000259" key="8">
    <source>
        <dbReference type="Pfam" id="PF11967"/>
    </source>
</evidence>
<dbReference type="PANTHER" id="PTHR33991:SF1">
    <property type="entry name" value="DNA REPAIR PROTEIN RECO"/>
    <property type="match status" value="1"/>
</dbReference>
<evidence type="ECO:0000256" key="7">
    <source>
        <dbReference type="HAMAP-Rule" id="MF_00201"/>
    </source>
</evidence>
<keyword evidence="3 7" id="KW-0227">DNA damage</keyword>
<comment type="caution">
    <text evidence="9">The sequence shown here is derived from an EMBL/GenBank/DDBJ whole genome shotgun (WGS) entry which is preliminary data.</text>
</comment>
<accession>A0A0D2HX39</accession>
<evidence type="ECO:0000256" key="3">
    <source>
        <dbReference type="ARBA" id="ARBA00022763"/>
    </source>
</evidence>
<dbReference type="HAMAP" id="MF_00201">
    <property type="entry name" value="RecO"/>
    <property type="match status" value="1"/>
</dbReference>
<dbReference type="SUPFAM" id="SSF57863">
    <property type="entry name" value="ArfGap/RecO-like zinc finger"/>
    <property type="match status" value="1"/>
</dbReference>
<dbReference type="EMBL" id="AZAC01000008">
    <property type="protein sequence ID" value="KIX14933.1"/>
    <property type="molecule type" value="Genomic_DNA"/>
</dbReference>
<feature type="domain" description="DNA replication/recombination mediator RecO N-terminal" evidence="8">
    <location>
        <begin position="8"/>
        <end position="81"/>
    </location>
</feature>
<dbReference type="FunCoup" id="A0A0D2HX39">
    <property type="interactions" value="59"/>
</dbReference>
<dbReference type="AlphaFoldDB" id="A0A0D2HX39"/>
<evidence type="ECO:0000256" key="1">
    <source>
        <dbReference type="ARBA" id="ARBA00007452"/>
    </source>
</evidence>